<dbReference type="NCBIfam" id="TIGR00803">
    <property type="entry name" value="nst"/>
    <property type="match status" value="1"/>
</dbReference>
<accession>A0A0R3VXD2</accession>
<evidence type="ECO:0000256" key="2">
    <source>
        <dbReference type="ARBA" id="ARBA00022597"/>
    </source>
</evidence>
<evidence type="ECO:0000256" key="6">
    <source>
        <dbReference type="SAM" id="Phobius"/>
    </source>
</evidence>
<evidence type="ECO:0000313" key="8">
    <source>
        <dbReference type="Proteomes" id="UP000282613"/>
    </source>
</evidence>
<keyword evidence="2" id="KW-0813">Transport</keyword>
<evidence type="ECO:0000256" key="5">
    <source>
        <dbReference type="ARBA" id="ARBA00023136"/>
    </source>
</evidence>
<evidence type="ECO:0000313" key="9">
    <source>
        <dbReference type="WBParaSite" id="TASK_0000207601-mRNA-1"/>
    </source>
</evidence>
<name>A0A0R3VXD2_TAEAS</name>
<keyword evidence="2" id="KW-0762">Sugar transport</keyword>
<dbReference type="WBParaSite" id="TASK_0000207601-mRNA-1">
    <property type="protein sequence ID" value="TASK_0000207601-mRNA-1"/>
    <property type="gene ID" value="TASK_0000207601"/>
</dbReference>
<keyword evidence="4 6" id="KW-1133">Transmembrane helix</keyword>
<dbReference type="EMBL" id="UYRS01000957">
    <property type="protein sequence ID" value="VDK24275.1"/>
    <property type="molecule type" value="Genomic_DNA"/>
</dbReference>
<feature type="transmembrane region" description="Helical" evidence="6">
    <location>
        <begin position="335"/>
        <end position="356"/>
    </location>
</feature>
<dbReference type="Pfam" id="PF04142">
    <property type="entry name" value="Nuc_sug_transp"/>
    <property type="match status" value="1"/>
</dbReference>
<keyword evidence="8" id="KW-1185">Reference proteome</keyword>
<keyword evidence="3 6" id="KW-0812">Transmembrane</keyword>
<dbReference type="Proteomes" id="UP000282613">
    <property type="component" value="Unassembled WGS sequence"/>
</dbReference>
<dbReference type="GO" id="GO:0015165">
    <property type="term" value="F:pyrimidine nucleotide-sugar transmembrane transporter activity"/>
    <property type="evidence" value="ECO:0007669"/>
    <property type="project" value="InterPro"/>
</dbReference>
<keyword evidence="5 6" id="KW-0472">Membrane</keyword>
<dbReference type="AlphaFoldDB" id="A0A0R3VXD2"/>
<feature type="transmembrane region" description="Helical" evidence="6">
    <location>
        <begin position="137"/>
        <end position="159"/>
    </location>
</feature>
<feature type="transmembrane region" description="Helical" evidence="6">
    <location>
        <begin position="276"/>
        <end position="293"/>
    </location>
</feature>
<gene>
    <name evidence="7" type="ORF">TASK_LOCUS2077</name>
</gene>
<evidence type="ECO:0000313" key="7">
    <source>
        <dbReference type="EMBL" id="VDK24275.1"/>
    </source>
</evidence>
<dbReference type="PIRSF" id="PIRSF005799">
    <property type="entry name" value="UDP-gal_transpt"/>
    <property type="match status" value="1"/>
</dbReference>
<feature type="transmembrane region" description="Helical" evidence="6">
    <location>
        <begin position="233"/>
        <end position="255"/>
    </location>
</feature>
<dbReference type="OrthoDB" id="419167at2759"/>
<feature type="transmembrane region" description="Helical" evidence="6">
    <location>
        <begin position="165"/>
        <end position="186"/>
    </location>
</feature>
<evidence type="ECO:0000256" key="3">
    <source>
        <dbReference type="ARBA" id="ARBA00022692"/>
    </source>
</evidence>
<feature type="transmembrane region" description="Helical" evidence="6">
    <location>
        <begin position="69"/>
        <end position="89"/>
    </location>
</feature>
<dbReference type="GO" id="GO:0000139">
    <property type="term" value="C:Golgi membrane"/>
    <property type="evidence" value="ECO:0007669"/>
    <property type="project" value="InterPro"/>
</dbReference>
<organism evidence="9">
    <name type="scientific">Taenia asiatica</name>
    <name type="common">Asian tapeworm</name>
    <dbReference type="NCBI Taxonomy" id="60517"/>
    <lineage>
        <taxon>Eukaryota</taxon>
        <taxon>Metazoa</taxon>
        <taxon>Spiralia</taxon>
        <taxon>Lophotrochozoa</taxon>
        <taxon>Platyhelminthes</taxon>
        <taxon>Cestoda</taxon>
        <taxon>Eucestoda</taxon>
        <taxon>Cyclophyllidea</taxon>
        <taxon>Taeniidae</taxon>
        <taxon>Taenia</taxon>
    </lineage>
</organism>
<feature type="transmembrane region" description="Helical" evidence="6">
    <location>
        <begin position="309"/>
        <end position="328"/>
    </location>
</feature>
<sequence length="380" mass="42141">METVREKTANEDGMLMPSSKEDEYLAQPKLPVPRILFQLMLIGGVLLYSSYTILIHLCEVDGHVPFSNAAAVLVIEVTKLLLSIGMFLVEVKQEQQHSSVSVTHYLGFLRTRLREEYSAEDGCNTSSSATVTSKFRLVAPFAVPAILYTVTNNLGIVIQMEMDPATYQVLGNFKILSTAILFRLIIRRPISYRQWFALFLLLVAGIINGYAACKPSQIYRLTNFDASTSNSSSVLHITLKGIVLISIYCTVSGFASVYTEYVLKKRVHMSLNVQNATLYVFGIVTNGFLYVFQESAVAGSFNILRGFSVYTWILVVTQAISGIFIGFVMKYASNILRLFIISSAVIVTTVLSVLIFGLVLKTSFFFSAGLVVCAVILYHL</sequence>
<feature type="transmembrane region" description="Helical" evidence="6">
    <location>
        <begin position="195"/>
        <end position="213"/>
    </location>
</feature>
<evidence type="ECO:0000256" key="4">
    <source>
        <dbReference type="ARBA" id="ARBA00022989"/>
    </source>
</evidence>
<reference evidence="7 8" key="2">
    <citation type="submission" date="2018-11" db="EMBL/GenBank/DDBJ databases">
        <authorList>
            <consortium name="Pathogen Informatics"/>
        </authorList>
    </citation>
    <scope>NUCLEOTIDE SEQUENCE [LARGE SCALE GENOMIC DNA]</scope>
</reference>
<dbReference type="PANTHER" id="PTHR10231">
    <property type="entry name" value="NUCLEOTIDE-SUGAR TRANSMEMBRANE TRANSPORTER"/>
    <property type="match status" value="1"/>
</dbReference>
<comment type="subcellular location">
    <subcellularLocation>
        <location evidence="1">Membrane</location>
        <topology evidence="1">Multi-pass membrane protein</topology>
    </subcellularLocation>
</comment>
<protein>
    <submittedName>
        <fullName evidence="9">UDP-sugar transporter protein SLC35A4</fullName>
    </submittedName>
</protein>
<feature type="transmembrane region" description="Helical" evidence="6">
    <location>
        <begin position="35"/>
        <end position="57"/>
    </location>
</feature>
<proteinExistence type="predicted"/>
<evidence type="ECO:0000256" key="1">
    <source>
        <dbReference type="ARBA" id="ARBA00004141"/>
    </source>
</evidence>
<dbReference type="InterPro" id="IPR007271">
    <property type="entry name" value="Nuc_sug_transpt"/>
</dbReference>
<feature type="transmembrane region" description="Helical" evidence="6">
    <location>
        <begin position="362"/>
        <end position="379"/>
    </location>
</feature>
<dbReference type="STRING" id="60517.A0A0R3VXD2"/>
<reference evidence="9" key="1">
    <citation type="submission" date="2017-02" db="UniProtKB">
        <authorList>
            <consortium name="WormBaseParasite"/>
        </authorList>
    </citation>
    <scope>IDENTIFICATION</scope>
</reference>